<sequence>MESIPTTGKSRMSGFKKILLTFVIFLVLVLSGYIYWKFYYPYTSDGVKSGYLNFAVKKGQIFKTYEGKLIQEGIRSKTAGAIQSNEFEFSIKDPKVFEILKMNSGKYFDLHYKEYNGVLPWRGNTRYIVDSIIGMRDIERGSLP</sequence>
<organism evidence="2 3">
    <name type="scientific">Terrimonas rubra</name>
    <dbReference type="NCBI Taxonomy" id="1035890"/>
    <lineage>
        <taxon>Bacteria</taxon>
        <taxon>Pseudomonadati</taxon>
        <taxon>Bacteroidota</taxon>
        <taxon>Chitinophagia</taxon>
        <taxon>Chitinophagales</taxon>
        <taxon>Chitinophagaceae</taxon>
        <taxon>Terrimonas</taxon>
    </lineage>
</organism>
<reference evidence="3" key="1">
    <citation type="journal article" date="2019" name="Int. J. Syst. Evol. Microbiol.">
        <title>The Global Catalogue of Microorganisms (GCM) 10K type strain sequencing project: providing services to taxonomists for standard genome sequencing and annotation.</title>
        <authorList>
            <consortium name="The Broad Institute Genomics Platform"/>
            <consortium name="The Broad Institute Genome Sequencing Center for Infectious Disease"/>
            <person name="Wu L."/>
            <person name="Ma J."/>
        </authorList>
    </citation>
    <scope>NUCLEOTIDE SEQUENCE [LARGE SCALE GENOMIC DNA]</scope>
    <source>
        <strain evidence="3">KCTC 23299</strain>
    </source>
</reference>
<dbReference type="EMBL" id="JBHUOZ010000001">
    <property type="protein sequence ID" value="MFD2918360.1"/>
    <property type="molecule type" value="Genomic_DNA"/>
</dbReference>
<keyword evidence="1" id="KW-0812">Transmembrane</keyword>
<evidence type="ECO:0000313" key="3">
    <source>
        <dbReference type="Proteomes" id="UP001597511"/>
    </source>
</evidence>
<keyword evidence="1" id="KW-1133">Transmembrane helix</keyword>
<keyword evidence="3" id="KW-1185">Reference proteome</keyword>
<keyword evidence="1" id="KW-0472">Membrane</keyword>
<dbReference type="RefSeq" id="WP_386094342.1">
    <property type="nucleotide sequence ID" value="NZ_JBHUOZ010000001.1"/>
</dbReference>
<proteinExistence type="predicted"/>
<evidence type="ECO:0000313" key="2">
    <source>
        <dbReference type="EMBL" id="MFD2918360.1"/>
    </source>
</evidence>
<name>A0ABW5ZZA1_9BACT</name>
<evidence type="ECO:0008006" key="4">
    <source>
        <dbReference type="Google" id="ProtNLM"/>
    </source>
</evidence>
<dbReference type="Proteomes" id="UP001597511">
    <property type="component" value="Unassembled WGS sequence"/>
</dbReference>
<feature type="transmembrane region" description="Helical" evidence="1">
    <location>
        <begin position="18"/>
        <end position="36"/>
    </location>
</feature>
<accession>A0ABW5ZZA1</accession>
<gene>
    <name evidence="2" type="ORF">ACFS6H_01485</name>
</gene>
<comment type="caution">
    <text evidence="2">The sequence shown here is derived from an EMBL/GenBank/DDBJ whole genome shotgun (WGS) entry which is preliminary data.</text>
</comment>
<protein>
    <recommendedName>
        <fullName evidence="4">6-phosphogluconate dehydrogenase</fullName>
    </recommendedName>
</protein>
<evidence type="ECO:0000256" key="1">
    <source>
        <dbReference type="SAM" id="Phobius"/>
    </source>
</evidence>